<dbReference type="RefSeq" id="WP_268609370.1">
    <property type="nucleotide sequence ID" value="NZ_CP113797.1"/>
</dbReference>
<feature type="transmembrane region" description="Helical" evidence="1">
    <location>
        <begin position="51"/>
        <end position="69"/>
    </location>
</feature>
<dbReference type="AlphaFoldDB" id="A0A9E8ZJD7"/>
<feature type="transmembrane region" description="Helical" evidence="1">
    <location>
        <begin position="75"/>
        <end position="99"/>
    </location>
</feature>
<evidence type="ECO:0000313" key="4">
    <source>
        <dbReference type="Proteomes" id="UP001163152"/>
    </source>
</evidence>
<name>A0A9E8ZJD7_9CYAN</name>
<dbReference type="Pfam" id="PF13240">
    <property type="entry name" value="Zn_Ribbon_1"/>
    <property type="match status" value="1"/>
</dbReference>
<sequence length="116" mass="12693">MKCSNCQTENQKGSKFCINCGESLKIAAPIDDGIRQSPSSNKRYAQGKNPTLAAILSFLIIGLGQVYNGDFLKGIVMFIIAVVLFVPTAGLSSFPMLFWSVIDAYQVAKGNQRLWK</sequence>
<evidence type="ECO:0000259" key="2">
    <source>
        <dbReference type="Pfam" id="PF13240"/>
    </source>
</evidence>
<keyword evidence="1" id="KW-1133">Transmembrane helix</keyword>
<reference evidence="3" key="1">
    <citation type="submission" date="2022-12" db="EMBL/GenBank/DDBJ databases">
        <title>Polyphasic identification of a Novel Hot-Spring Cyanobacterium Ocullathermofonsia sinensis gen nov. sp. nov. and Genomic Insights on its Adaptations to the Thermal Habitat.</title>
        <authorList>
            <person name="Daroch M."/>
            <person name="Tang J."/>
            <person name="Jiang Y."/>
        </authorList>
    </citation>
    <scope>NUCLEOTIDE SEQUENCE</scope>
    <source>
        <strain evidence="3">PKUAC-SCTA174</strain>
    </source>
</reference>
<dbReference type="EMBL" id="CP113797">
    <property type="protein sequence ID" value="WAL59576.1"/>
    <property type="molecule type" value="Genomic_DNA"/>
</dbReference>
<keyword evidence="4" id="KW-1185">Reference proteome</keyword>
<gene>
    <name evidence="3" type="ORF">OXH18_20760</name>
</gene>
<dbReference type="InterPro" id="IPR026870">
    <property type="entry name" value="Zinc_ribbon_dom"/>
</dbReference>
<keyword evidence="1" id="KW-0472">Membrane</keyword>
<feature type="domain" description="Zinc-ribbon" evidence="2">
    <location>
        <begin position="2"/>
        <end position="23"/>
    </location>
</feature>
<keyword evidence="1" id="KW-0812">Transmembrane</keyword>
<dbReference type="Proteomes" id="UP001163152">
    <property type="component" value="Chromosome"/>
</dbReference>
<protein>
    <submittedName>
        <fullName evidence="3">Zinc-ribbon domain-containing protein</fullName>
    </submittedName>
</protein>
<evidence type="ECO:0000313" key="3">
    <source>
        <dbReference type="EMBL" id="WAL59576.1"/>
    </source>
</evidence>
<dbReference type="KEGG" id="tsin:OXH18_20760"/>
<proteinExistence type="predicted"/>
<organism evidence="3 4">
    <name type="scientific">Thermocoleostomius sinensis A174</name>
    <dbReference type="NCBI Taxonomy" id="2016057"/>
    <lineage>
        <taxon>Bacteria</taxon>
        <taxon>Bacillati</taxon>
        <taxon>Cyanobacteriota</taxon>
        <taxon>Cyanophyceae</taxon>
        <taxon>Oculatellales</taxon>
        <taxon>Oculatellaceae</taxon>
        <taxon>Thermocoleostomius</taxon>
    </lineage>
</organism>
<accession>A0A9E8ZJD7</accession>
<evidence type="ECO:0000256" key="1">
    <source>
        <dbReference type="SAM" id="Phobius"/>
    </source>
</evidence>